<evidence type="ECO:0000313" key="5">
    <source>
        <dbReference type="Proteomes" id="UP001165065"/>
    </source>
</evidence>
<evidence type="ECO:0000313" key="4">
    <source>
        <dbReference type="EMBL" id="GMI38228.1"/>
    </source>
</evidence>
<feature type="coiled-coil region" evidence="2">
    <location>
        <begin position="278"/>
        <end position="305"/>
    </location>
</feature>
<dbReference type="SUPFAM" id="SSF48452">
    <property type="entry name" value="TPR-like"/>
    <property type="match status" value="1"/>
</dbReference>
<feature type="region of interest" description="Disordered" evidence="3">
    <location>
        <begin position="1"/>
        <end position="28"/>
    </location>
</feature>
<feature type="compositionally biased region" description="Basic and acidic residues" evidence="3">
    <location>
        <begin position="396"/>
        <end position="414"/>
    </location>
</feature>
<dbReference type="InterPro" id="IPR011990">
    <property type="entry name" value="TPR-like_helical_dom_sf"/>
</dbReference>
<reference evidence="5" key="1">
    <citation type="journal article" date="2023" name="Commun. Biol.">
        <title>Genome analysis of Parmales, the sister group of diatoms, reveals the evolutionary specialization of diatoms from phago-mixotrophs to photoautotrophs.</title>
        <authorList>
            <person name="Ban H."/>
            <person name="Sato S."/>
            <person name="Yoshikawa S."/>
            <person name="Yamada K."/>
            <person name="Nakamura Y."/>
            <person name="Ichinomiya M."/>
            <person name="Sato N."/>
            <person name="Blanc-Mathieu R."/>
            <person name="Endo H."/>
            <person name="Kuwata A."/>
            <person name="Ogata H."/>
        </authorList>
    </citation>
    <scope>NUCLEOTIDE SEQUENCE [LARGE SCALE GENOMIC DNA]</scope>
</reference>
<feature type="region of interest" description="Disordered" evidence="3">
    <location>
        <begin position="396"/>
        <end position="424"/>
    </location>
</feature>
<comment type="caution">
    <text evidence="4">The sequence shown here is derived from an EMBL/GenBank/DDBJ whole genome shotgun (WGS) entry which is preliminary data.</text>
</comment>
<gene>
    <name evidence="4" type="ORF">TrCOL_g11054</name>
</gene>
<keyword evidence="5" id="KW-1185">Reference proteome</keyword>
<dbReference type="Pfam" id="PF13181">
    <property type="entry name" value="TPR_8"/>
    <property type="match status" value="1"/>
</dbReference>
<dbReference type="Gene3D" id="1.25.40.10">
    <property type="entry name" value="Tetratricopeptide repeat domain"/>
    <property type="match status" value="1"/>
</dbReference>
<protein>
    <submittedName>
        <fullName evidence="4">Uncharacterized protein</fullName>
    </submittedName>
</protein>
<sequence>MKEKKQNEIQVGNIPPIVPIDEDTGSLEPLDKSELPGGSFNVIDQPGRFDDGGVNDLQLVLDIRDHALRRQKGDHEYMKLLNGDNLPKARVGQIKEMSRSDQKGKLAQLLFVEDPDDEDRGPSEVFYGEAGGHNDDAKTTEHKKFRLYQAMSALRLSIMLKEAGCTSLALSELCKRRLQVIQGGGASALRAAELALEIAGDGSWDPDLVVLEAKDEANIVEGEGVDTEGKSLNEGRVENRSAHGLGNPSLCGKYINERVSLLCKRSGLLQKGNALQALKKFGEAREAYEQNMELLKNEIRVSRIDWERHSILLNIGNTYLAEGDFATAKTYYSKASDLGSEHINHSLGSTKDGKNMVAASLKCLARGYKVTGNIEEAKRILKKVVEEGRVAMELEKMEQEAEETKLREEEDKAKVAGAPKIAAN</sequence>
<dbReference type="PROSITE" id="PS50005">
    <property type="entry name" value="TPR"/>
    <property type="match status" value="1"/>
</dbReference>
<organism evidence="4 5">
    <name type="scientific">Triparma columacea</name>
    <dbReference type="NCBI Taxonomy" id="722753"/>
    <lineage>
        <taxon>Eukaryota</taxon>
        <taxon>Sar</taxon>
        <taxon>Stramenopiles</taxon>
        <taxon>Ochrophyta</taxon>
        <taxon>Bolidophyceae</taxon>
        <taxon>Parmales</taxon>
        <taxon>Triparmaceae</taxon>
        <taxon>Triparma</taxon>
    </lineage>
</organism>
<dbReference type="SMART" id="SM00028">
    <property type="entry name" value="TPR"/>
    <property type="match status" value="3"/>
</dbReference>
<dbReference type="AlphaFoldDB" id="A0A9W7L7P5"/>
<name>A0A9W7L7P5_9STRA</name>
<dbReference type="EMBL" id="BRYA01000083">
    <property type="protein sequence ID" value="GMI38228.1"/>
    <property type="molecule type" value="Genomic_DNA"/>
</dbReference>
<evidence type="ECO:0000256" key="1">
    <source>
        <dbReference type="PROSITE-ProRule" id="PRU00339"/>
    </source>
</evidence>
<proteinExistence type="predicted"/>
<keyword evidence="2" id="KW-0175">Coiled coil</keyword>
<dbReference type="OrthoDB" id="37692at2759"/>
<evidence type="ECO:0000256" key="2">
    <source>
        <dbReference type="SAM" id="Coils"/>
    </source>
</evidence>
<feature type="repeat" description="TPR" evidence="1">
    <location>
        <begin position="309"/>
        <end position="342"/>
    </location>
</feature>
<evidence type="ECO:0000256" key="3">
    <source>
        <dbReference type="SAM" id="MobiDB-lite"/>
    </source>
</evidence>
<dbReference type="InterPro" id="IPR019734">
    <property type="entry name" value="TPR_rpt"/>
</dbReference>
<keyword evidence="1" id="KW-0802">TPR repeat</keyword>
<accession>A0A9W7L7P5</accession>
<dbReference type="Proteomes" id="UP001165065">
    <property type="component" value="Unassembled WGS sequence"/>
</dbReference>